<dbReference type="Proteomes" id="UP000027616">
    <property type="component" value="Chromosome I"/>
</dbReference>
<keyword evidence="2" id="KW-1185">Reference proteome</keyword>
<dbReference type="HOGENOM" id="CLU_015931_2_0_10"/>
<name>A0A060REG8_9BACT</name>
<dbReference type="InterPro" id="IPR008969">
    <property type="entry name" value="CarboxyPept-like_regulatory"/>
</dbReference>
<dbReference type="Gene3D" id="2.60.40.1120">
    <property type="entry name" value="Carboxypeptidase-like, regulatory domain"/>
    <property type="match status" value="1"/>
</dbReference>
<protein>
    <recommendedName>
        <fullName evidence="3">Carboxypeptidase-like regulatory domain-containing protein</fullName>
    </recommendedName>
</protein>
<dbReference type="KEGG" id="rbc:BN938_3011"/>
<organism evidence="1 2">
    <name type="scientific">Mucinivorans hirudinis</name>
    <dbReference type="NCBI Taxonomy" id="1433126"/>
    <lineage>
        <taxon>Bacteria</taxon>
        <taxon>Pseudomonadati</taxon>
        <taxon>Bacteroidota</taxon>
        <taxon>Bacteroidia</taxon>
        <taxon>Bacteroidales</taxon>
        <taxon>Rikenellaceae</taxon>
        <taxon>Mucinivorans</taxon>
    </lineage>
</organism>
<gene>
    <name evidence="1" type="ORF">BN938_3011</name>
</gene>
<dbReference type="SUPFAM" id="SSF49464">
    <property type="entry name" value="Carboxypeptidase regulatory domain-like"/>
    <property type="match status" value="1"/>
</dbReference>
<sequence length="815" mass="94390">MELYSQGGVRTVIRGTIRDSITKSTLPMVTLQLKGENFLRLTNAYGAFDINTTSQVDSLTVTYLGYREQTIPIKRGKTNNLKLALVPTNYKLEAAVVSARRTRYKKRGNPAVELVDKLIANIEKQDARNLYNHFDYQRYETIKLYFDNIPVIKDKSLKFLNDYVDTSSFTGNRVLPLVFKEKLFNTRVSRVRKEEIVSMKRSTGIDERASQENIDNLMKIAFEEVNIFDATVRFVGRNFVSPLSRIASSYYKYYLVPDTTIYQGVRCVELQFFPFNRESLGFRGNMLVQADSSYAIRRVELNLPSDINLNYIYGLSVVQKFDSGARGERILTEDSLRYTLRVVESQKEGIFVTRNNLYLNHSFRDQEPVGDFADNVVIIPDNIDDFRPPQIKAQGDVVGQIAENLRKVPLFRIAEIGGLILEQGYIETGKKGIIDIGPINTFLSNNALEHIKPQFGIVTTPHLNKRVFFEGNVAYGFGDHKWKYMAALEYCFKDKSNSIREFPNHSLRFEIGYRTHKFGKPVDNFYYENILSFIQRSRDSTLTYLRIAELKYTQEFKNDFSFSIAARNYTQSQTPIFTFSDDPGRMRQLRVSELALKLRYSPGQKIYETKVQRRIVEKYSPIFELNHTMGFDNVYGGEHKHNLTEFKFSKRLDLSLFGFADIRIRTGAQWESVPYMLLPIPNTNQSFIINNNAYNLMRPLEFIWDRYAATEIVWYMNGLIFNRLPIIKKLRLRETISFKGIYATLTDKNNPLKNSSLIPLPTGTQPIGKQPYIEIGFGVDNILKILRVEYVQRFSYTQQNTGKNWALLFALHFQL</sequence>
<reference evidence="1 2" key="1">
    <citation type="journal article" date="2015" name="Genome Announc.">
        <title>Complete Genome Sequence of the Novel Leech Symbiont Mucinivorans hirudinis M3T.</title>
        <authorList>
            <person name="Nelson M.C."/>
            <person name="Bomar L."/>
            <person name="Graf J."/>
        </authorList>
    </citation>
    <scope>NUCLEOTIDE SEQUENCE [LARGE SCALE GENOMIC DNA]</scope>
    <source>
        <strain evidence="2">M3</strain>
    </source>
</reference>
<proteinExistence type="predicted"/>
<dbReference type="Pfam" id="PF18939">
    <property type="entry name" value="DUF5686"/>
    <property type="match status" value="2"/>
</dbReference>
<dbReference type="STRING" id="1433126.BN938_3011"/>
<dbReference type="InterPro" id="IPR043741">
    <property type="entry name" value="DUF5686"/>
</dbReference>
<accession>A0A060REG8</accession>
<dbReference type="AlphaFoldDB" id="A0A060REG8"/>
<evidence type="ECO:0000313" key="1">
    <source>
        <dbReference type="EMBL" id="CDN33073.1"/>
    </source>
</evidence>
<dbReference type="Pfam" id="PF13715">
    <property type="entry name" value="CarbopepD_reg_2"/>
    <property type="match status" value="1"/>
</dbReference>
<evidence type="ECO:0008006" key="3">
    <source>
        <dbReference type="Google" id="ProtNLM"/>
    </source>
</evidence>
<dbReference type="eggNOG" id="COG4775">
    <property type="taxonomic scope" value="Bacteria"/>
</dbReference>
<dbReference type="EMBL" id="HG934468">
    <property type="protein sequence ID" value="CDN33073.1"/>
    <property type="molecule type" value="Genomic_DNA"/>
</dbReference>
<evidence type="ECO:0000313" key="2">
    <source>
        <dbReference type="Proteomes" id="UP000027616"/>
    </source>
</evidence>